<proteinExistence type="predicted"/>
<evidence type="ECO:0000313" key="2">
    <source>
        <dbReference type="EMBL" id="MBB6563834.1"/>
    </source>
</evidence>
<dbReference type="AlphaFoldDB" id="A0A7X0PHH5"/>
<evidence type="ECO:0000313" key="3">
    <source>
        <dbReference type="Proteomes" id="UP000575083"/>
    </source>
</evidence>
<gene>
    <name evidence="1" type="ORF">HNP48_004747</name>
    <name evidence="2" type="ORF">HNP48_006560</name>
</gene>
<feature type="non-terminal residue" evidence="1">
    <location>
        <position position="26"/>
    </location>
</feature>
<dbReference type="EMBL" id="JACHLK010000011">
    <property type="protein sequence ID" value="MBB6562038.1"/>
    <property type="molecule type" value="Genomic_DNA"/>
</dbReference>
<protein>
    <submittedName>
        <fullName evidence="1">Uncharacterized protein</fullName>
    </submittedName>
</protein>
<name>A0A7X0PHH5_9BURK</name>
<dbReference type="EMBL" id="JACHLK010000023">
    <property type="protein sequence ID" value="MBB6563834.1"/>
    <property type="molecule type" value="Genomic_DNA"/>
</dbReference>
<organism evidence="1 3">
    <name type="scientific">Acidovorax soli</name>
    <dbReference type="NCBI Taxonomy" id="592050"/>
    <lineage>
        <taxon>Bacteria</taxon>
        <taxon>Pseudomonadati</taxon>
        <taxon>Pseudomonadota</taxon>
        <taxon>Betaproteobacteria</taxon>
        <taxon>Burkholderiales</taxon>
        <taxon>Comamonadaceae</taxon>
        <taxon>Acidovorax</taxon>
    </lineage>
</organism>
<accession>A0A7X0PHH5</accession>
<dbReference type="Proteomes" id="UP000575083">
    <property type="component" value="Unassembled WGS sequence"/>
</dbReference>
<comment type="caution">
    <text evidence="1">The sequence shown here is derived from an EMBL/GenBank/DDBJ whole genome shotgun (WGS) entry which is preliminary data.</text>
</comment>
<evidence type="ECO:0000313" key="1">
    <source>
        <dbReference type="EMBL" id="MBB6562038.1"/>
    </source>
</evidence>
<keyword evidence="3" id="KW-1185">Reference proteome</keyword>
<sequence>MARTGRPPVIAPAEYAALREVVRDNP</sequence>
<reference evidence="1 3" key="1">
    <citation type="submission" date="2020-08" db="EMBL/GenBank/DDBJ databases">
        <title>Functional genomics of gut bacteria from endangered species of beetles.</title>
        <authorList>
            <person name="Carlos-Shanley C."/>
        </authorList>
    </citation>
    <scope>NUCLEOTIDE SEQUENCE [LARGE SCALE GENOMIC DNA]</scope>
    <source>
        <strain evidence="1 3">S00198</strain>
    </source>
</reference>